<keyword evidence="2" id="KW-1185">Reference proteome</keyword>
<protein>
    <submittedName>
        <fullName evidence="1">Uncharacterized protein</fullName>
    </submittedName>
</protein>
<evidence type="ECO:0000313" key="2">
    <source>
        <dbReference type="Proteomes" id="UP001283361"/>
    </source>
</evidence>
<sequence length="86" mass="9661">MPKKFVQALFHRKSKSAGNDVKDEEEVTSVIENDEDTIFPPLSEARRLLLCDQRSASPPGENLWAFRVDDFTSRQDNSAKSSSMGT</sequence>
<organism evidence="1 2">
    <name type="scientific">Elysia crispata</name>
    <name type="common">lettuce slug</name>
    <dbReference type="NCBI Taxonomy" id="231223"/>
    <lineage>
        <taxon>Eukaryota</taxon>
        <taxon>Metazoa</taxon>
        <taxon>Spiralia</taxon>
        <taxon>Lophotrochozoa</taxon>
        <taxon>Mollusca</taxon>
        <taxon>Gastropoda</taxon>
        <taxon>Heterobranchia</taxon>
        <taxon>Euthyneura</taxon>
        <taxon>Panpulmonata</taxon>
        <taxon>Sacoglossa</taxon>
        <taxon>Placobranchoidea</taxon>
        <taxon>Plakobranchidae</taxon>
        <taxon>Elysia</taxon>
    </lineage>
</organism>
<dbReference type="Proteomes" id="UP001283361">
    <property type="component" value="Unassembled WGS sequence"/>
</dbReference>
<comment type="caution">
    <text evidence="1">The sequence shown here is derived from an EMBL/GenBank/DDBJ whole genome shotgun (WGS) entry which is preliminary data.</text>
</comment>
<proteinExistence type="predicted"/>
<evidence type="ECO:0000313" key="1">
    <source>
        <dbReference type="EMBL" id="KAK3784112.1"/>
    </source>
</evidence>
<dbReference type="EMBL" id="JAWDGP010002307">
    <property type="protein sequence ID" value="KAK3784112.1"/>
    <property type="molecule type" value="Genomic_DNA"/>
</dbReference>
<gene>
    <name evidence="1" type="ORF">RRG08_067225</name>
</gene>
<accession>A0AAE1DVD4</accession>
<dbReference type="AlphaFoldDB" id="A0AAE1DVD4"/>
<name>A0AAE1DVD4_9GAST</name>
<reference evidence="1" key="1">
    <citation type="journal article" date="2023" name="G3 (Bethesda)">
        <title>A reference genome for the long-term kleptoplast-retaining sea slug Elysia crispata morphotype clarki.</title>
        <authorList>
            <person name="Eastman K.E."/>
            <person name="Pendleton A.L."/>
            <person name="Shaikh M.A."/>
            <person name="Suttiyut T."/>
            <person name="Ogas R."/>
            <person name="Tomko P."/>
            <person name="Gavelis G."/>
            <person name="Widhalm J.R."/>
            <person name="Wisecaver J.H."/>
        </authorList>
    </citation>
    <scope>NUCLEOTIDE SEQUENCE</scope>
    <source>
        <strain evidence="1">ECLA1</strain>
    </source>
</reference>